<evidence type="ECO:0000313" key="2">
    <source>
        <dbReference type="EMBL" id="SVB29837.1"/>
    </source>
</evidence>
<name>A0A382CWX3_9ZZZZ</name>
<feature type="non-terminal residue" evidence="2">
    <location>
        <position position="135"/>
    </location>
</feature>
<keyword evidence="1" id="KW-0472">Membrane</keyword>
<proteinExistence type="predicted"/>
<feature type="transmembrane region" description="Helical" evidence="1">
    <location>
        <begin position="71"/>
        <end position="92"/>
    </location>
</feature>
<dbReference type="EMBL" id="UINC01036213">
    <property type="protein sequence ID" value="SVB29837.1"/>
    <property type="molecule type" value="Genomic_DNA"/>
</dbReference>
<feature type="transmembrane region" description="Helical" evidence="1">
    <location>
        <begin position="104"/>
        <end position="125"/>
    </location>
</feature>
<gene>
    <name evidence="2" type="ORF">METZ01_LOCUS182691</name>
</gene>
<reference evidence="2" key="1">
    <citation type="submission" date="2018-05" db="EMBL/GenBank/DDBJ databases">
        <authorList>
            <person name="Lanie J.A."/>
            <person name="Ng W.-L."/>
            <person name="Kazmierczak K.M."/>
            <person name="Andrzejewski T.M."/>
            <person name="Davidsen T.M."/>
            <person name="Wayne K.J."/>
            <person name="Tettelin H."/>
            <person name="Glass J.I."/>
            <person name="Rusch D."/>
            <person name="Podicherti R."/>
            <person name="Tsui H.-C.T."/>
            <person name="Winkler M.E."/>
        </authorList>
    </citation>
    <scope>NUCLEOTIDE SEQUENCE</scope>
</reference>
<keyword evidence="1" id="KW-1133">Transmembrane helix</keyword>
<organism evidence="2">
    <name type="scientific">marine metagenome</name>
    <dbReference type="NCBI Taxonomy" id="408172"/>
    <lineage>
        <taxon>unclassified sequences</taxon>
        <taxon>metagenomes</taxon>
        <taxon>ecological metagenomes</taxon>
    </lineage>
</organism>
<sequence length="135" mass="15556">MDDVQSIMQNLVELFARVWNETFAGISVGQLAVTAVVLLVFLLLRRFFARFIIARLKALASKTKTEVDDHILAALQQPLMFLFLILGLSFVIQWIPFNPSLERVLVQILQSFVAFTIFWTIFRILEPVSVFFDTF</sequence>
<protein>
    <recommendedName>
        <fullName evidence="3">Mechanosensitive ion channel inner membrane domain-containing protein</fullName>
    </recommendedName>
</protein>
<dbReference type="AlphaFoldDB" id="A0A382CWX3"/>
<feature type="transmembrane region" description="Helical" evidence="1">
    <location>
        <begin position="23"/>
        <end position="44"/>
    </location>
</feature>
<evidence type="ECO:0000256" key="1">
    <source>
        <dbReference type="SAM" id="Phobius"/>
    </source>
</evidence>
<keyword evidence="1" id="KW-0812">Transmembrane</keyword>
<accession>A0A382CWX3</accession>
<evidence type="ECO:0008006" key="3">
    <source>
        <dbReference type="Google" id="ProtNLM"/>
    </source>
</evidence>